<dbReference type="InParanoid" id="A0A316VQX9"/>
<feature type="region of interest" description="Disordered" evidence="1">
    <location>
        <begin position="414"/>
        <end position="437"/>
    </location>
</feature>
<accession>A0A316VQX9</accession>
<sequence>MIIYGPMATGQAFQSRTDLRLYGNTWCEIFVREDDGTVLDFWQRTEQGLVKSGSVKVCEVYLPGWQVAVHYPYCIAIPRITVSARRPPRDVFKIDMRTHENIARLLDGSISEWDRVPSVDFDTEAKILVVAYMDRVVVYSTEDWSVLSSDVCHPLSLSITEHPAQLRSGGTNLHASQVSVGTIQLPFVLAKGLALPQHACTSLEVEWQKAQDLTAEQGSSFGETLENLIKCPLENKSGYLYHSSALEVRTVHLDRHTDTLISVFWWGVTLVRPYSAIHGDHSILNVAFLRYSAEATPIYLDTVKSSFGEGKFVQVMRHLPFSEGLETQHTFVIDLNDRRLDTAWQPTKHVFENVKAVHIARESFRDYDDASDGDQYAEYVTDDLLDVHIDATTVYLLRCVSGLTYYDFGGRTNVPKQAAEGGPTRHITGEDQRTRVY</sequence>
<evidence type="ECO:0000256" key="1">
    <source>
        <dbReference type="SAM" id="MobiDB-lite"/>
    </source>
</evidence>
<dbReference type="Proteomes" id="UP000245783">
    <property type="component" value="Unassembled WGS sequence"/>
</dbReference>
<dbReference type="EMBL" id="KZ819454">
    <property type="protein sequence ID" value="PWN39624.1"/>
    <property type="molecule type" value="Genomic_DNA"/>
</dbReference>
<protein>
    <submittedName>
        <fullName evidence="2">Uncharacterized protein</fullName>
    </submittedName>
</protein>
<dbReference type="OrthoDB" id="10321137at2759"/>
<reference evidence="2 3" key="1">
    <citation type="journal article" date="2018" name="Mol. Biol. Evol.">
        <title>Broad Genomic Sampling Reveals a Smut Pathogenic Ancestry of the Fungal Clade Ustilaginomycotina.</title>
        <authorList>
            <person name="Kijpornyongpan T."/>
            <person name="Mondo S.J."/>
            <person name="Barry K."/>
            <person name="Sandor L."/>
            <person name="Lee J."/>
            <person name="Lipzen A."/>
            <person name="Pangilinan J."/>
            <person name="LaButti K."/>
            <person name="Hainaut M."/>
            <person name="Henrissat B."/>
            <person name="Grigoriev I.V."/>
            <person name="Spatafora J.W."/>
            <person name="Aime M.C."/>
        </authorList>
    </citation>
    <scope>NUCLEOTIDE SEQUENCE [LARGE SCALE GENOMIC DNA]</scope>
    <source>
        <strain evidence="2 3">MCA 4658</strain>
    </source>
</reference>
<evidence type="ECO:0000313" key="3">
    <source>
        <dbReference type="Proteomes" id="UP000245783"/>
    </source>
</evidence>
<dbReference type="RefSeq" id="XP_025366784.1">
    <property type="nucleotide sequence ID" value="XM_025510432.1"/>
</dbReference>
<keyword evidence="3" id="KW-1185">Reference proteome</keyword>
<gene>
    <name evidence="2" type="ORF">IE81DRAFT_15031</name>
</gene>
<dbReference type="AlphaFoldDB" id="A0A316VQX9"/>
<organism evidence="2 3">
    <name type="scientific">Ceraceosorus guamensis</name>
    <dbReference type="NCBI Taxonomy" id="1522189"/>
    <lineage>
        <taxon>Eukaryota</taxon>
        <taxon>Fungi</taxon>
        <taxon>Dikarya</taxon>
        <taxon>Basidiomycota</taxon>
        <taxon>Ustilaginomycotina</taxon>
        <taxon>Exobasidiomycetes</taxon>
        <taxon>Ceraceosorales</taxon>
        <taxon>Ceraceosoraceae</taxon>
        <taxon>Ceraceosorus</taxon>
    </lineage>
</organism>
<name>A0A316VQX9_9BASI</name>
<proteinExistence type="predicted"/>
<dbReference type="GeneID" id="37032302"/>
<evidence type="ECO:0000313" key="2">
    <source>
        <dbReference type="EMBL" id="PWN39624.1"/>
    </source>
</evidence>
<feature type="compositionally biased region" description="Basic and acidic residues" evidence="1">
    <location>
        <begin position="427"/>
        <end position="437"/>
    </location>
</feature>